<evidence type="ECO:0000313" key="2">
    <source>
        <dbReference type="Proteomes" id="UP000324738"/>
    </source>
</evidence>
<accession>A0A5B0E319</accession>
<dbReference type="EMBL" id="VTWH01000001">
    <property type="protein sequence ID" value="KAA0972361.1"/>
    <property type="molecule type" value="Genomic_DNA"/>
</dbReference>
<dbReference type="Proteomes" id="UP000324738">
    <property type="component" value="Unassembled WGS sequence"/>
</dbReference>
<proteinExistence type="predicted"/>
<reference evidence="1 2" key="1">
    <citation type="submission" date="2019-08" db="EMBL/GenBank/DDBJ databases">
        <title>Aureimonas fodiniaquatilis sp. nov., isolated from a coal mine wastewater.</title>
        <authorList>
            <person name="Kim W."/>
        </authorList>
    </citation>
    <scope>NUCLEOTIDE SEQUENCE [LARGE SCALE GENOMIC DNA]</scope>
    <source>
        <strain evidence="1 2">CAU 1482</strain>
    </source>
</reference>
<sequence>MDAERTSIAQNCLNAAYNGSMSFPQIVGRLMDAGFESYMVDYRRNTQSFYLADGDSVTLSKPDEAGSVAAAFDEAGIAAQVKWAQANGPDYSYRAFCENVKAAGCAGYIVSFSGRRAVYFGRTAQTHVEHFPQ</sequence>
<name>A0A5B0E319_9HYPH</name>
<gene>
    <name evidence="1" type="ORF">FPY71_04505</name>
</gene>
<comment type="caution">
    <text evidence="1">The sequence shown here is derived from an EMBL/GenBank/DDBJ whole genome shotgun (WGS) entry which is preliminary data.</text>
</comment>
<dbReference type="OrthoDB" id="7571760at2"/>
<dbReference type="SUPFAM" id="SSF160419">
    <property type="entry name" value="YdfO-like"/>
    <property type="match status" value="1"/>
</dbReference>
<dbReference type="RefSeq" id="WP_149298004.1">
    <property type="nucleotide sequence ID" value="NZ_VTWH01000001.1"/>
</dbReference>
<dbReference type="AlphaFoldDB" id="A0A5B0E319"/>
<evidence type="ECO:0000313" key="1">
    <source>
        <dbReference type="EMBL" id="KAA0972361.1"/>
    </source>
</evidence>
<keyword evidence="2" id="KW-1185">Reference proteome</keyword>
<organism evidence="1 2">
    <name type="scientific">Aureimonas fodinaquatilis</name>
    <dbReference type="NCBI Taxonomy" id="2565783"/>
    <lineage>
        <taxon>Bacteria</taxon>
        <taxon>Pseudomonadati</taxon>
        <taxon>Pseudomonadota</taxon>
        <taxon>Alphaproteobacteria</taxon>
        <taxon>Hyphomicrobiales</taxon>
        <taxon>Aurantimonadaceae</taxon>
        <taxon>Aureimonas</taxon>
    </lineage>
</organism>
<dbReference type="InterPro" id="IPR036696">
    <property type="entry name" value="YdfO-like_sf"/>
</dbReference>
<protein>
    <submittedName>
        <fullName evidence="1">DUF1398 domain-containing protein</fullName>
    </submittedName>
</protein>